<gene>
    <name evidence="1" type="ORF">D3273_19870</name>
</gene>
<protein>
    <submittedName>
        <fullName evidence="1">Uncharacterized protein</fullName>
    </submittedName>
</protein>
<keyword evidence="2" id="KW-1185">Reference proteome</keyword>
<dbReference type="Proteomes" id="UP000290759">
    <property type="component" value="Unassembled WGS sequence"/>
</dbReference>
<dbReference type="RefSeq" id="WP_129228635.1">
    <property type="nucleotide sequence ID" value="NZ_QYBB01000029.1"/>
</dbReference>
<name>A0A4Q2U1R0_9HYPH</name>
<proteinExistence type="predicted"/>
<comment type="caution">
    <text evidence="1">The sequence shown here is derived from an EMBL/GenBank/DDBJ whole genome shotgun (WGS) entry which is preliminary data.</text>
</comment>
<sequence length="77" mass="8535">MATSALEVGRRADALVQIMRSEEPLGEARRIMDGVAAEDWPDVAQAFSARAWEDDGEPAPDRGVRIQDWLLGARDRL</sequence>
<accession>A0A4Q2U1R0</accession>
<reference evidence="1 2" key="1">
    <citation type="submission" date="2018-12" db="EMBL/GenBank/DDBJ databases">
        <authorList>
            <person name="Grouzdev D.S."/>
            <person name="Krutkina M.S."/>
        </authorList>
    </citation>
    <scope>NUCLEOTIDE SEQUENCE [LARGE SCALE GENOMIC DNA]</scope>
    <source>
        <strain evidence="1 2">RmlP026</strain>
    </source>
</reference>
<organism evidence="1 2">
    <name type="scientific">Lichenibacterium minor</name>
    <dbReference type="NCBI Taxonomy" id="2316528"/>
    <lineage>
        <taxon>Bacteria</taxon>
        <taxon>Pseudomonadati</taxon>
        <taxon>Pseudomonadota</taxon>
        <taxon>Alphaproteobacteria</taxon>
        <taxon>Hyphomicrobiales</taxon>
        <taxon>Lichenihabitantaceae</taxon>
        <taxon>Lichenibacterium</taxon>
    </lineage>
</organism>
<evidence type="ECO:0000313" key="1">
    <source>
        <dbReference type="EMBL" id="RYC30232.1"/>
    </source>
</evidence>
<reference evidence="1 2" key="2">
    <citation type="submission" date="2019-02" db="EMBL/GenBank/DDBJ databases">
        <title>'Lichenibacterium ramalinii' gen. nov. sp. nov., 'Lichenibacterium minor' gen. nov. sp. nov.</title>
        <authorList>
            <person name="Pankratov T."/>
        </authorList>
    </citation>
    <scope>NUCLEOTIDE SEQUENCE [LARGE SCALE GENOMIC DNA]</scope>
    <source>
        <strain evidence="1 2">RmlP026</strain>
    </source>
</reference>
<dbReference type="AlphaFoldDB" id="A0A4Q2U1R0"/>
<dbReference type="EMBL" id="QYBB01000029">
    <property type="protein sequence ID" value="RYC30232.1"/>
    <property type="molecule type" value="Genomic_DNA"/>
</dbReference>
<evidence type="ECO:0000313" key="2">
    <source>
        <dbReference type="Proteomes" id="UP000290759"/>
    </source>
</evidence>